<dbReference type="EMBL" id="FOSX01000172">
    <property type="protein sequence ID" value="SFL57216.1"/>
    <property type="molecule type" value="Genomic_DNA"/>
</dbReference>
<dbReference type="InterPro" id="IPR000305">
    <property type="entry name" value="GIY-YIG_endonuc"/>
</dbReference>
<evidence type="ECO:0000313" key="3">
    <source>
        <dbReference type="Proteomes" id="UP000199579"/>
    </source>
</evidence>
<dbReference type="Pfam" id="PF01693">
    <property type="entry name" value="Cauli_VI"/>
    <property type="match status" value="1"/>
</dbReference>
<dbReference type="Proteomes" id="UP000199579">
    <property type="component" value="Unassembled WGS sequence"/>
</dbReference>
<sequence length="203" mass="23049">MAKSRFYAVVNGRKAGIFNCWDGGAREQVDGFKDAMHRSFTTLELALEWYSRNCASGTLHSPVVHFSTEPVASVDTAEQAVLNLPDASAGDYVVYLIIDPLDGKPFYVGQTGDMVRRKTAHLRNARHDQHKRVSRRMAEILARGDEPIFRVVQNCASEADSLSAESDWVKRCTQRGYQLCNRWREHRELQELFGAEQHSLFDD</sequence>
<evidence type="ECO:0000313" key="2">
    <source>
        <dbReference type="EMBL" id="SFL57216.1"/>
    </source>
</evidence>
<dbReference type="InterPro" id="IPR037056">
    <property type="entry name" value="RNase_H1_N_sf"/>
</dbReference>
<dbReference type="InterPro" id="IPR011320">
    <property type="entry name" value="RNase_H1_N"/>
</dbReference>
<dbReference type="AlphaFoldDB" id="A0A1I4ITX0"/>
<feature type="domain" description="GIY-YIG" evidence="1">
    <location>
        <begin position="90"/>
        <end position="179"/>
    </location>
</feature>
<dbReference type="PROSITE" id="PS50164">
    <property type="entry name" value="GIY_YIG"/>
    <property type="match status" value="1"/>
</dbReference>
<dbReference type="Gene3D" id="3.40.1440.10">
    <property type="entry name" value="GIY-YIG endonuclease"/>
    <property type="match status" value="1"/>
</dbReference>
<dbReference type="InterPro" id="IPR035901">
    <property type="entry name" value="GIY-YIG_endonuc_sf"/>
</dbReference>
<organism evidence="2 3">
    <name type="scientific">Azotobacter beijerinckii</name>
    <dbReference type="NCBI Taxonomy" id="170623"/>
    <lineage>
        <taxon>Bacteria</taxon>
        <taxon>Pseudomonadati</taxon>
        <taxon>Pseudomonadota</taxon>
        <taxon>Gammaproteobacteria</taxon>
        <taxon>Pseudomonadales</taxon>
        <taxon>Pseudomonadaceae</taxon>
        <taxon>Azotobacter</taxon>
    </lineage>
</organism>
<name>A0A1I4ITX0_9GAMM</name>
<dbReference type="SUPFAM" id="SSF55658">
    <property type="entry name" value="L9 N-domain-like"/>
    <property type="match status" value="1"/>
</dbReference>
<dbReference type="RefSeq" id="WP_090944785.1">
    <property type="nucleotide sequence ID" value="NZ_FOSX01000172.1"/>
</dbReference>
<gene>
    <name evidence="2" type="ORF">SAMN04244574_04681</name>
</gene>
<evidence type="ECO:0000259" key="1">
    <source>
        <dbReference type="PROSITE" id="PS50164"/>
    </source>
</evidence>
<proteinExistence type="predicted"/>
<dbReference type="SUPFAM" id="SSF82771">
    <property type="entry name" value="GIY-YIG endonuclease"/>
    <property type="match status" value="1"/>
</dbReference>
<accession>A0A1I4ITX0</accession>
<reference evidence="2 3" key="1">
    <citation type="submission" date="2016-10" db="EMBL/GenBank/DDBJ databases">
        <authorList>
            <person name="de Groot N.N."/>
        </authorList>
    </citation>
    <scope>NUCLEOTIDE SEQUENCE [LARGE SCALE GENOMIC DNA]</scope>
    <source>
        <strain evidence="2 3">DSM 381</strain>
    </source>
</reference>
<dbReference type="Gene3D" id="3.40.970.10">
    <property type="entry name" value="Ribonuclease H1, N-terminal domain"/>
    <property type="match status" value="1"/>
</dbReference>
<dbReference type="InterPro" id="IPR009027">
    <property type="entry name" value="Ribosomal_bL9/RNase_H1_N"/>
</dbReference>
<protein>
    <submittedName>
        <fullName evidence="2">GIY-YIG catalytic domain-containing protein</fullName>
    </submittedName>
</protein>